<dbReference type="Gene3D" id="3.40.630.30">
    <property type="match status" value="1"/>
</dbReference>
<keyword evidence="2" id="KW-0012">Acyltransferase</keyword>
<keyword evidence="1" id="KW-0812">Transmembrane</keyword>
<gene>
    <name evidence="2" type="ORF">B6N23_12915</name>
</gene>
<accession>A0ABY9H2M8</accession>
<proteinExistence type="predicted"/>
<evidence type="ECO:0000256" key="1">
    <source>
        <dbReference type="SAM" id="Phobius"/>
    </source>
</evidence>
<keyword evidence="2" id="KW-0808">Transferase</keyword>
<protein>
    <submittedName>
        <fullName evidence="2">PEP-CTERM/exosortase system-associated acyltransferase</fullName>
    </submittedName>
</protein>
<dbReference type="InterPro" id="IPR016181">
    <property type="entry name" value="Acyl_CoA_acyltransferase"/>
</dbReference>
<keyword evidence="1" id="KW-0472">Membrane</keyword>
<dbReference type="EMBL" id="CP131913">
    <property type="protein sequence ID" value="WLI72654.1"/>
    <property type="molecule type" value="Genomic_DNA"/>
</dbReference>
<dbReference type="Proteomes" id="UP001235344">
    <property type="component" value="Chromosome"/>
</dbReference>
<keyword evidence="1" id="KW-1133">Transmembrane helix</keyword>
<dbReference type="GO" id="GO:0016746">
    <property type="term" value="F:acyltransferase activity"/>
    <property type="evidence" value="ECO:0007669"/>
    <property type="project" value="UniProtKB-KW"/>
</dbReference>
<dbReference type="RefSeq" id="WP_110068811.1">
    <property type="nucleotide sequence ID" value="NZ_CP131913.1"/>
</dbReference>
<dbReference type="InterPro" id="IPR022484">
    <property type="entry name" value="PEP-CTERM/exosrtase_acylTfrase"/>
</dbReference>
<name>A0ABY9H2M8_9GAMM</name>
<reference evidence="2 3" key="1">
    <citation type="submission" date="2023-08" db="EMBL/GenBank/DDBJ databases">
        <title>Transcriptome Analysis of Halomonas alkalicola CICC 11012s to Identify the Genes Involved in Alkaline Tolerances.</title>
        <authorList>
            <person name="Zhai L."/>
        </authorList>
    </citation>
    <scope>NUCLEOTIDE SEQUENCE [LARGE SCALE GENOMIC DNA]</scope>
    <source>
        <strain evidence="2 3">CICC 11012s</strain>
    </source>
</reference>
<evidence type="ECO:0000313" key="3">
    <source>
        <dbReference type="Proteomes" id="UP001235344"/>
    </source>
</evidence>
<sequence>MKAIPKVEPETLERKDLLHRFGEEFSFTIAKNPRQLQDVFALRHDVFIKEIGYDMEEDESHSLERDEHDSRAIHCFIRHKRTGLIAGCLRLIAPSEIDSNHGELLPIEAHGDGILNHDTFRPDILPRNQICEVSRLAIAKPFRERPKDDTSQTSNIFTLEERKVFPIILIGLFLCTYTLVGLTGKRHVFAMMEPKLPRLLSYSGFHFSKVSGDIFYHGKRNAFYIDHQVAEQQVHQDLTQLYAAIQKELSPQLDVTNAFKTAIVQPEMT</sequence>
<keyword evidence="3" id="KW-1185">Reference proteome</keyword>
<evidence type="ECO:0000313" key="2">
    <source>
        <dbReference type="EMBL" id="WLI72654.1"/>
    </source>
</evidence>
<feature type="transmembrane region" description="Helical" evidence="1">
    <location>
        <begin position="164"/>
        <end position="182"/>
    </location>
</feature>
<dbReference type="NCBIfam" id="TIGR03694">
    <property type="entry name" value="exosort_acyl"/>
    <property type="match status" value="1"/>
</dbReference>
<organism evidence="2 3">
    <name type="scientific">Halomonas alkalicola</name>
    <dbReference type="NCBI Taxonomy" id="1930622"/>
    <lineage>
        <taxon>Bacteria</taxon>
        <taxon>Pseudomonadati</taxon>
        <taxon>Pseudomonadota</taxon>
        <taxon>Gammaproteobacteria</taxon>
        <taxon>Oceanospirillales</taxon>
        <taxon>Halomonadaceae</taxon>
        <taxon>Halomonas</taxon>
    </lineage>
</organism>
<dbReference type="Pfam" id="PF13444">
    <property type="entry name" value="Acetyltransf_5"/>
    <property type="match status" value="1"/>
</dbReference>
<dbReference type="SUPFAM" id="SSF55729">
    <property type="entry name" value="Acyl-CoA N-acyltransferases (Nat)"/>
    <property type="match status" value="1"/>
</dbReference>